<dbReference type="Gene3D" id="1.10.150.20">
    <property type="entry name" value="5' to 3' exonuclease, C-terminal subdomain"/>
    <property type="match status" value="1"/>
</dbReference>
<dbReference type="Pfam" id="PF03118">
    <property type="entry name" value="RNA_pol_A_CTD"/>
    <property type="match status" value="1"/>
</dbReference>
<organism evidence="3">
    <name type="scientific">uncultured Thermomicrobiales bacterium</name>
    <dbReference type="NCBI Taxonomy" id="1645740"/>
    <lineage>
        <taxon>Bacteria</taxon>
        <taxon>Pseudomonadati</taxon>
        <taxon>Thermomicrobiota</taxon>
        <taxon>Thermomicrobia</taxon>
        <taxon>Thermomicrobiales</taxon>
        <taxon>environmental samples</taxon>
    </lineage>
</organism>
<feature type="transmembrane region" description="Helical" evidence="1">
    <location>
        <begin position="63"/>
        <end position="82"/>
    </location>
</feature>
<evidence type="ECO:0000256" key="1">
    <source>
        <dbReference type="SAM" id="Phobius"/>
    </source>
</evidence>
<sequence>MRDPYLAQRYGGRLTSAHSDLGDLFAINPIRRSFGTIVVCLLMIALPLLTLQGEARMAVEIVTGWFGLTGLIICTPIFLWSLGEEGWRLLERHLWPTIEELELTPRAHNLLRRHGFVTIASVERAPDTTLLLLSNMDTRALHEIRRGVSLWRYRRWQERGFRGAA</sequence>
<gene>
    <name evidence="3" type="ORF">AVDCRST_MAG18-3715</name>
</gene>
<evidence type="ECO:0000313" key="3">
    <source>
        <dbReference type="EMBL" id="CAA9585095.1"/>
    </source>
</evidence>
<accession>A0A6J4VRU3</accession>
<protein>
    <recommendedName>
        <fullName evidence="2">RNA polymerase alpha subunit C-terminal domain-containing protein</fullName>
    </recommendedName>
</protein>
<dbReference type="EMBL" id="CADCWN010000292">
    <property type="protein sequence ID" value="CAA9585095.1"/>
    <property type="molecule type" value="Genomic_DNA"/>
</dbReference>
<dbReference type="GO" id="GO:0003677">
    <property type="term" value="F:DNA binding"/>
    <property type="evidence" value="ECO:0007669"/>
    <property type="project" value="InterPro"/>
</dbReference>
<proteinExistence type="predicted"/>
<keyword evidence="1" id="KW-0472">Membrane</keyword>
<keyword evidence="1" id="KW-0812">Transmembrane</keyword>
<feature type="domain" description="RNA polymerase alpha subunit C-terminal" evidence="2">
    <location>
        <begin position="97"/>
        <end position="146"/>
    </location>
</feature>
<dbReference type="GO" id="GO:0003899">
    <property type="term" value="F:DNA-directed RNA polymerase activity"/>
    <property type="evidence" value="ECO:0007669"/>
    <property type="project" value="InterPro"/>
</dbReference>
<name>A0A6J4VRU3_9BACT</name>
<dbReference type="GO" id="GO:0006351">
    <property type="term" value="P:DNA-templated transcription"/>
    <property type="evidence" value="ECO:0007669"/>
    <property type="project" value="InterPro"/>
</dbReference>
<keyword evidence="1" id="KW-1133">Transmembrane helix</keyword>
<dbReference type="AlphaFoldDB" id="A0A6J4VRU3"/>
<reference evidence="3" key="1">
    <citation type="submission" date="2020-02" db="EMBL/GenBank/DDBJ databases">
        <authorList>
            <person name="Meier V. D."/>
        </authorList>
    </citation>
    <scope>NUCLEOTIDE SEQUENCE</scope>
    <source>
        <strain evidence="3">AVDCRST_MAG18</strain>
    </source>
</reference>
<evidence type="ECO:0000259" key="2">
    <source>
        <dbReference type="Pfam" id="PF03118"/>
    </source>
</evidence>
<dbReference type="InterPro" id="IPR011260">
    <property type="entry name" value="RNAP_asu_C"/>
</dbReference>
<feature type="transmembrane region" description="Helical" evidence="1">
    <location>
        <begin position="34"/>
        <end position="51"/>
    </location>
</feature>
<dbReference type="SUPFAM" id="SSF47789">
    <property type="entry name" value="C-terminal domain of RNA polymerase alpha subunit"/>
    <property type="match status" value="1"/>
</dbReference>